<sequence length="527" mass="61399">MFALNTPDLRGQILRHRALHPDRFKKCRKAEAGRARKIKELSQLNNVIRTAGKATVDSRTQVLKHMVEARDQECKILDEIKQQEVASAQMCSLVDEKLAQFVDKEYSINATCADPTIALLDDDPRLKEFARRIRSKAMGLIQRAQIIENKQRREKQAMEIKEQEKCWLEEYTAKNCEMELKERLTEINKKKDFREGIIKQIATHPSKDCTNFEAEKKRCEEVLAKELAEIKAEKEAIFHRKEALKRSTLEELSRRKKELSDRKQDELEFEMKKLLEQEALNDAIDAGRDTWSKNVEANRRRQELAALKLVEMQHAAESSLSKQAAKASSEIEIGRAILASAQEADEVFNEPKQRAKQQRDYCNELDRVLELKKMAIKEEKDREKELDRIYLEACKQEETKLKNEDEFQRTVGLEMGKCLRDQIEAREDETRKSREREREAERMLVAQQRDWDSRVETAKEKLLADFAAWKNSLTPIRQSGTPTGSEVLGCQPQPPGHCTSTWMSETQDQFGKWHPERPLHPFLLKRK</sequence>
<evidence type="ECO:0000259" key="3">
    <source>
        <dbReference type="Pfam" id="PF13868"/>
    </source>
</evidence>
<feature type="coiled-coil region" evidence="2">
    <location>
        <begin position="216"/>
        <end position="269"/>
    </location>
</feature>
<name>A0A068X0G5_ECHGR</name>
<dbReference type="AlphaFoldDB" id="A0A068X0G5"/>
<organism evidence="4">
    <name type="scientific">Echinococcus granulosus</name>
    <name type="common">Hydatid tapeworm</name>
    <dbReference type="NCBI Taxonomy" id="6210"/>
    <lineage>
        <taxon>Eukaryota</taxon>
        <taxon>Metazoa</taxon>
        <taxon>Spiralia</taxon>
        <taxon>Lophotrochozoa</taxon>
        <taxon>Platyhelminthes</taxon>
        <taxon>Cestoda</taxon>
        <taxon>Eucestoda</taxon>
        <taxon>Cyclophyllidea</taxon>
        <taxon>Taeniidae</taxon>
        <taxon>Echinococcus</taxon>
        <taxon>Echinococcus granulosus group</taxon>
    </lineage>
</organism>
<dbReference type="Proteomes" id="UP000492820">
    <property type="component" value="Unassembled WGS sequence"/>
</dbReference>
<gene>
    <name evidence="6" type="primary">EGR_06317</name>
    <name evidence="4" type="ORF">EgrG_000739000</name>
</gene>
<proteinExistence type="predicted"/>
<dbReference type="EMBL" id="LK028600">
    <property type="protein sequence ID" value="CDS24273.1"/>
    <property type="molecule type" value="Genomic_DNA"/>
</dbReference>
<evidence type="ECO:0000256" key="2">
    <source>
        <dbReference type="SAM" id="Coils"/>
    </source>
</evidence>
<evidence type="ECO:0000313" key="6">
    <source>
        <dbReference type="WBParaSite" id="EgrG_000739000"/>
    </source>
</evidence>
<keyword evidence="1 2" id="KW-0175">Coiled coil</keyword>
<reference evidence="4" key="2">
    <citation type="submission" date="2014-06" db="EMBL/GenBank/DDBJ databases">
        <authorList>
            <person name="Aslett M."/>
        </authorList>
    </citation>
    <scope>NUCLEOTIDE SEQUENCE</scope>
</reference>
<evidence type="ECO:0000256" key="1">
    <source>
        <dbReference type="ARBA" id="ARBA00023054"/>
    </source>
</evidence>
<dbReference type="Pfam" id="PF13868">
    <property type="entry name" value="TPH"/>
    <property type="match status" value="1"/>
</dbReference>
<dbReference type="OrthoDB" id="6282987at2759"/>
<feature type="domain" description="Trichohyalin-plectin-homology" evidence="3">
    <location>
        <begin position="120"/>
        <end position="466"/>
    </location>
</feature>
<accession>A0A068X0G5</accession>
<evidence type="ECO:0000313" key="4">
    <source>
        <dbReference type="EMBL" id="CDS24273.1"/>
    </source>
</evidence>
<reference evidence="4 5" key="1">
    <citation type="journal article" date="2013" name="Nature">
        <title>The genomes of four tapeworm species reveal adaptations to parasitism.</title>
        <authorList>
            <person name="Tsai I.J."/>
            <person name="Zarowiecki M."/>
            <person name="Holroyd N."/>
            <person name="Garciarrubio A."/>
            <person name="Sanchez-Flores A."/>
            <person name="Brooks K.L."/>
            <person name="Tracey A."/>
            <person name="Bobes R.J."/>
            <person name="Fragoso G."/>
            <person name="Sciutto E."/>
            <person name="Aslett M."/>
            <person name="Beasley H."/>
            <person name="Bennett H.M."/>
            <person name="Cai J."/>
            <person name="Camicia F."/>
            <person name="Clark R."/>
            <person name="Cucher M."/>
            <person name="De Silva N."/>
            <person name="Day T.A."/>
            <person name="Deplazes P."/>
            <person name="Estrada K."/>
            <person name="Fernandez C."/>
            <person name="Holland P.W."/>
            <person name="Hou J."/>
            <person name="Hu S."/>
            <person name="Huckvale T."/>
            <person name="Hung S.S."/>
            <person name="Kamenetzky L."/>
            <person name="Keane J.A."/>
            <person name="Kiss F."/>
            <person name="Koziol U."/>
            <person name="Lambert O."/>
            <person name="Liu K."/>
            <person name="Luo X."/>
            <person name="Luo Y."/>
            <person name="Macchiaroli N."/>
            <person name="Nichol S."/>
            <person name="Paps J."/>
            <person name="Parkinson J."/>
            <person name="Pouchkina-Stantcheva N."/>
            <person name="Riddiford N."/>
            <person name="Rosenzvit M."/>
            <person name="Salinas G."/>
            <person name="Wasmuth J.D."/>
            <person name="Zamanian M."/>
            <person name="Zheng Y."/>
            <person name="Cai X."/>
            <person name="Soberon X."/>
            <person name="Olson P.D."/>
            <person name="Laclette J.P."/>
            <person name="Brehm K."/>
            <person name="Berriman M."/>
            <person name="Garciarrubio A."/>
            <person name="Bobes R.J."/>
            <person name="Fragoso G."/>
            <person name="Sanchez-Flores A."/>
            <person name="Estrada K."/>
            <person name="Cevallos M.A."/>
            <person name="Morett E."/>
            <person name="Gonzalez V."/>
            <person name="Portillo T."/>
            <person name="Ochoa-Leyva A."/>
            <person name="Jose M.V."/>
            <person name="Sciutto E."/>
            <person name="Landa A."/>
            <person name="Jimenez L."/>
            <person name="Valdes V."/>
            <person name="Carrero J.C."/>
            <person name="Larralde C."/>
            <person name="Morales-Montor J."/>
            <person name="Limon-Lason J."/>
            <person name="Soberon X."/>
            <person name="Laclette J.P."/>
        </authorList>
    </citation>
    <scope>NUCLEOTIDE SEQUENCE [LARGE SCALE GENOMIC DNA]</scope>
</reference>
<dbReference type="WBParaSite" id="EgrG_000739000">
    <property type="protein sequence ID" value="EgrG_000739000"/>
    <property type="gene ID" value="EgrG_000739000"/>
</dbReference>
<reference evidence="6" key="3">
    <citation type="submission" date="2020-10" db="UniProtKB">
        <authorList>
            <consortium name="WormBaseParasite"/>
        </authorList>
    </citation>
    <scope>IDENTIFICATION</scope>
</reference>
<protein>
    <submittedName>
        <fullName evidence="6">Trichohyalin-plectin-homology domain-containing protein</fullName>
    </submittedName>
</protein>
<dbReference type="InterPro" id="IPR043597">
    <property type="entry name" value="TPH_dom"/>
</dbReference>
<evidence type="ECO:0000313" key="5">
    <source>
        <dbReference type="Proteomes" id="UP000492820"/>
    </source>
</evidence>